<gene>
    <name evidence="1" type="ORF">SAMN04487909_11631</name>
</gene>
<dbReference type="EMBL" id="FNED01000016">
    <property type="protein sequence ID" value="SDJ34865.1"/>
    <property type="molecule type" value="Genomic_DNA"/>
</dbReference>
<protein>
    <submittedName>
        <fullName evidence="1">Uncharacterized protein</fullName>
    </submittedName>
</protein>
<sequence>MEQVSLSVQEEMELIAQELQRYFSPPQLEQLARQTSFVQRKSKYTAQDLISLCVFFNNDISIPPLTRLCGQLDASSHLSISTERAKPTV</sequence>
<dbReference type="Proteomes" id="UP000182836">
    <property type="component" value="Unassembled WGS sequence"/>
</dbReference>
<evidence type="ECO:0000313" key="1">
    <source>
        <dbReference type="EMBL" id="SDJ34865.1"/>
    </source>
</evidence>
<dbReference type="AlphaFoldDB" id="A0A1G8T1H6"/>
<evidence type="ECO:0000313" key="2">
    <source>
        <dbReference type="Proteomes" id="UP000182836"/>
    </source>
</evidence>
<name>A0A1G8T1H6_ANEMI</name>
<organism evidence="1 2">
    <name type="scientific">Aneurinibacillus migulanus</name>
    <name type="common">Bacillus migulanus</name>
    <dbReference type="NCBI Taxonomy" id="47500"/>
    <lineage>
        <taxon>Bacteria</taxon>
        <taxon>Bacillati</taxon>
        <taxon>Bacillota</taxon>
        <taxon>Bacilli</taxon>
        <taxon>Bacillales</taxon>
        <taxon>Paenibacillaceae</taxon>
        <taxon>Aneurinibacillus group</taxon>
        <taxon>Aneurinibacillus</taxon>
    </lineage>
</organism>
<proteinExistence type="predicted"/>
<reference evidence="1 2" key="1">
    <citation type="submission" date="2016-10" db="EMBL/GenBank/DDBJ databases">
        <authorList>
            <person name="de Groot N.N."/>
        </authorList>
    </citation>
    <scope>NUCLEOTIDE SEQUENCE [LARGE SCALE GENOMIC DNA]</scope>
    <source>
        <strain evidence="1 2">DSM 2895</strain>
    </source>
</reference>
<accession>A0A1G8T1H6</accession>